<evidence type="ECO:0000313" key="2">
    <source>
        <dbReference type="EMBL" id="OWQ92022.1"/>
    </source>
</evidence>
<evidence type="ECO:0000256" key="1">
    <source>
        <dbReference type="SAM" id="MobiDB-lite"/>
    </source>
</evidence>
<keyword evidence="3" id="KW-1185">Reference proteome</keyword>
<dbReference type="EMBL" id="NIOF01000002">
    <property type="protein sequence ID" value="OWQ92022.1"/>
    <property type="molecule type" value="Genomic_DNA"/>
</dbReference>
<gene>
    <name evidence="2" type="ORF">CDN99_06600</name>
</gene>
<dbReference type="Proteomes" id="UP000197468">
    <property type="component" value="Unassembled WGS sequence"/>
</dbReference>
<reference evidence="2 3" key="1">
    <citation type="journal article" date="2008" name="Int. J. Syst. Evol. Microbiol.">
        <title>Description of Roseateles aquatilis sp. nov. and Roseateles terrae sp. nov., in the class Betaproteobacteria, and emended description of the genus Roseateles.</title>
        <authorList>
            <person name="Gomila M."/>
            <person name="Bowien B."/>
            <person name="Falsen E."/>
            <person name="Moore E.R."/>
            <person name="Lalucat J."/>
        </authorList>
    </citation>
    <scope>NUCLEOTIDE SEQUENCE [LARGE SCALE GENOMIC DNA]</scope>
    <source>
        <strain evidence="2 3">CCUG 48205</strain>
    </source>
</reference>
<dbReference type="RefSeq" id="WP_088383854.1">
    <property type="nucleotide sequence ID" value="NZ_NIOF01000002.1"/>
</dbReference>
<proteinExistence type="predicted"/>
<organism evidence="2 3">
    <name type="scientific">Roseateles aquatilis</name>
    <dbReference type="NCBI Taxonomy" id="431061"/>
    <lineage>
        <taxon>Bacteria</taxon>
        <taxon>Pseudomonadati</taxon>
        <taxon>Pseudomonadota</taxon>
        <taxon>Betaproteobacteria</taxon>
        <taxon>Burkholderiales</taxon>
        <taxon>Sphaerotilaceae</taxon>
        <taxon>Roseateles</taxon>
    </lineage>
</organism>
<comment type="caution">
    <text evidence="2">The sequence shown here is derived from an EMBL/GenBank/DDBJ whole genome shotgun (WGS) entry which is preliminary data.</text>
</comment>
<feature type="region of interest" description="Disordered" evidence="1">
    <location>
        <begin position="1"/>
        <end position="49"/>
    </location>
</feature>
<sequence length="85" mass="9090">MATTPRNVRTPGASQAAAPKPNTQPLERTPTTAAGEGGTELPNAVDVNPRALRAPVLTNQGWICPDEDWQKKHAAEFQAMLDAQD</sequence>
<name>A0A246JHJ1_9BURK</name>
<evidence type="ECO:0000313" key="3">
    <source>
        <dbReference type="Proteomes" id="UP000197468"/>
    </source>
</evidence>
<dbReference type="AlphaFoldDB" id="A0A246JHJ1"/>
<protein>
    <submittedName>
        <fullName evidence="2">Uncharacterized protein</fullName>
    </submittedName>
</protein>
<accession>A0A246JHJ1</accession>
<feature type="compositionally biased region" description="Polar residues" evidence="1">
    <location>
        <begin position="21"/>
        <end position="30"/>
    </location>
</feature>